<dbReference type="AlphaFoldDB" id="D0WG43"/>
<accession>D0WG43</accession>
<proteinExistence type="predicted"/>
<evidence type="ECO:0000256" key="1">
    <source>
        <dbReference type="SAM" id="MobiDB-lite"/>
    </source>
</evidence>
<gene>
    <name evidence="2" type="ORF">HMPREF0762_00794</name>
</gene>
<dbReference type="Proteomes" id="UP000006001">
    <property type="component" value="Unassembled WGS sequence"/>
</dbReference>
<protein>
    <submittedName>
        <fullName evidence="2">Uncharacterized protein</fullName>
    </submittedName>
</protein>
<dbReference type="HOGENOM" id="CLU_3257931_0_0_11"/>
<dbReference type="STRING" id="649764.HMPREF0762_00794"/>
<evidence type="ECO:0000313" key="2">
    <source>
        <dbReference type="EMBL" id="EEZ61456.1"/>
    </source>
</evidence>
<dbReference type="EMBL" id="ACUX02000006">
    <property type="protein sequence ID" value="EEZ61456.1"/>
    <property type="molecule type" value="Genomic_DNA"/>
</dbReference>
<keyword evidence="3" id="KW-1185">Reference proteome</keyword>
<reference evidence="2" key="1">
    <citation type="submission" date="2009-10" db="EMBL/GenBank/DDBJ databases">
        <authorList>
            <person name="Weinstock G."/>
            <person name="Sodergren E."/>
            <person name="Clifton S."/>
            <person name="Fulton L."/>
            <person name="Fulton B."/>
            <person name="Courtney L."/>
            <person name="Fronick C."/>
            <person name="Harrison M."/>
            <person name="Strong C."/>
            <person name="Farmer C."/>
            <person name="Delahaunty K."/>
            <person name="Markovic C."/>
            <person name="Hall O."/>
            <person name="Minx P."/>
            <person name="Tomlinson C."/>
            <person name="Mitreva M."/>
            <person name="Nelson J."/>
            <person name="Hou S."/>
            <person name="Wollam A."/>
            <person name="Pepin K.H."/>
            <person name="Johnson M."/>
            <person name="Bhonagiri V."/>
            <person name="Nash W.E."/>
            <person name="Warren W."/>
            <person name="Chinwalla A."/>
            <person name="Mardis E.R."/>
            <person name="Wilson R.K."/>
        </authorList>
    </citation>
    <scope>NUCLEOTIDE SEQUENCE [LARGE SCALE GENOMIC DNA]</scope>
    <source>
        <strain evidence="2">ATCC 700122</strain>
    </source>
</reference>
<sequence>MRRRHLDACRVGQPKCRRRQATSIPPRAVHPSSARSWVRSHR</sequence>
<feature type="region of interest" description="Disordered" evidence="1">
    <location>
        <begin position="1"/>
        <end position="42"/>
    </location>
</feature>
<organism evidence="2 3">
    <name type="scientific">Slackia exigua (strain ATCC 700122 / DSM 15923 / CIP 105133 / JCM 11022 / KCTC 5966 / S-7)</name>
    <dbReference type="NCBI Taxonomy" id="649764"/>
    <lineage>
        <taxon>Bacteria</taxon>
        <taxon>Bacillati</taxon>
        <taxon>Actinomycetota</taxon>
        <taxon>Coriobacteriia</taxon>
        <taxon>Eggerthellales</taxon>
        <taxon>Eggerthellaceae</taxon>
        <taxon>Slackia</taxon>
    </lineage>
</organism>
<comment type="caution">
    <text evidence="2">The sequence shown here is derived from an EMBL/GenBank/DDBJ whole genome shotgun (WGS) entry which is preliminary data.</text>
</comment>
<evidence type="ECO:0000313" key="3">
    <source>
        <dbReference type="Proteomes" id="UP000006001"/>
    </source>
</evidence>
<name>D0WG43_SLAES</name>